<dbReference type="EMBL" id="JACIID010000011">
    <property type="protein sequence ID" value="MBB4538014.1"/>
    <property type="molecule type" value="Genomic_DNA"/>
</dbReference>
<comment type="subunit">
    <text evidence="7">Heterodimer of a catalytic subunit (MsrP) and a heme-binding subunit (MsrQ).</text>
</comment>
<evidence type="ECO:0000259" key="9">
    <source>
        <dbReference type="Pfam" id="PF01794"/>
    </source>
</evidence>
<feature type="transmembrane region" description="Helical" evidence="7">
    <location>
        <begin position="180"/>
        <end position="195"/>
    </location>
</feature>
<keyword evidence="6 7" id="KW-0472">Membrane</keyword>
<evidence type="ECO:0000256" key="7">
    <source>
        <dbReference type="HAMAP-Rule" id="MF_01207"/>
    </source>
</evidence>
<dbReference type="InterPro" id="IPR013130">
    <property type="entry name" value="Fe3_Rdtase_TM_dom"/>
</dbReference>
<dbReference type="Pfam" id="PF01794">
    <property type="entry name" value="Ferric_reduct"/>
    <property type="match status" value="1"/>
</dbReference>
<evidence type="ECO:0000313" key="10">
    <source>
        <dbReference type="EMBL" id="MBB4482185.1"/>
    </source>
</evidence>
<feature type="domain" description="Ferric oxidoreductase" evidence="9">
    <location>
        <begin position="52"/>
        <end position="163"/>
    </location>
</feature>
<comment type="function">
    <text evidence="7">Part of the MsrPQ system that repairs oxidized periplasmic proteins containing methionine sulfoxide residues (Met-O), using respiratory chain electrons. Thus protects these proteins from oxidative-stress damage caused by reactive species of oxygen and chlorine generated by the host defense mechanisms. MsrPQ is essential for the maintenance of envelope integrity under bleach stress, rescuing a wide series of structurally unrelated periplasmic proteins from methionine oxidation. MsrQ provides electrons for reduction to the reductase catalytic subunit MsrP, using the quinone pool of the respiratory chain.</text>
</comment>
<evidence type="ECO:0000313" key="12">
    <source>
        <dbReference type="Proteomes" id="UP000523431"/>
    </source>
</evidence>
<comment type="subcellular location">
    <subcellularLocation>
        <location evidence="7">Cell membrane</location>
        <topology evidence="7">Multi-pass membrane protein</topology>
    </subcellularLocation>
    <subcellularLocation>
        <location evidence="1">Membrane</location>
        <topology evidence="1">Multi-pass membrane protein</topology>
    </subcellularLocation>
</comment>
<keyword evidence="3 7" id="KW-0812">Transmembrane</keyword>
<protein>
    <recommendedName>
        <fullName evidence="7">Protein-methionine-sulfoxide reductase heme-binding subunit MsrQ</fullName>
    </recommendedName>
    <alternativeName>
        <fullName evidence="7">Flavocytochrome MsrQ</fullName>
    </alternativeName>
</protein>
<dbReference type="GO" id="GO:0009055">
    <property type="term" value="F:electron transfer activity"/>
    <property type="evidence" value="ECO:0007669"/>
    <property type="project" value="UniProtKB-UniRule"/>
</dbReference>
<gene>
    <name evidence="7" type="primary">msrQ</name>
    <name evidence="10" type="ORF">GGE46_004788</name>
    <name evidence="11" type="ORF">GGE57_004785</name>
</gene>
<evidence type="ECO:0000313" key="13">
    <source>
        <dbReference type="Proteomes" id="UP000557344"/>
    </source>
</evidence>
<feature type="region of interest" description="Disordered" evidence="8">
    <location>
        <begin position="203"/>
        <end position="223"/>
    </location>
</feature>
<keyword evidence="7" id="KW-1003">Cell membrane</keyword>
<comment type="similarity">
    <text evidence="7">Belongs to the MsrQ family.</text>
</comment>
<keyword evidence="5 7" id="KW-0408">Iron</keyword>
<evidence type="ECO:0000256" key="4">
    <source>
        <dbReference type="ARBA" id="ARBA00022989"/>
    </source>
</evidence>
<dbReference type="Proteomes" id="UP000557344">
    <property type="component" value="Unassembled WGS sequence"/>
</dbReference>
<keyword evidence="7" id="KW-0285">Flavoprotein</keyword>
<sequence length="223" mass="25231">MAELSLAIPKRWQPASVWLLYVAGLLPAAWTFYLGATDQLGADPVKTFELFLGIWTIRFLIATLAVSPARELFGWNYLRYRRALGLLTFYYALMHFTVYMVLDQAMDIQAVINDVLKRLFIMFGMAALAMLIPLAATSNNFSIRRLGANWNWLHRLVYIIAASGALHFALSTKILDLEQYIYVGLIITLILYRSWRPIARSRKKAQGGPRGRPVGSSASRQSV</sequence>
<name>A0A7W6Y9M7_RHIET</name>
<dbReference type="GO" id="GO:0030091">
    <property type="term" value="P:protein repair"/>
    <property type="evidence" value="ECO:0007669"/>
    <property type="project" value="UniProtKB-UniRule"/>
</dbReference>
<evidence type="ECO:0000256" key="5">
    <source>
        <dbReference type="ARBA" id="ARBA00023004"/>
    </source>
</evidence>
<evidence type="ECO:0000256" key="2">
    <source>
        <dbReference type="ARBA" id="ARBA00022448"/>
    </source>
</evidence>
<dbReference type="GO" id="GO:0046872">
    <property type="term" value="F:metal ion binding"/>
    <property type="evidence" value="ECO:0007669"/>
    <property type="project" value="UniProtKB-KW"/>
</dbReference>
<dbReference type="InterPro" id="IPR022837">
    <property type="entry name" value="MsrQ-like"/>
</dbReference>
<keyword evidence="4 7" id="KW-1133">Transmembrane helix</keyword>
<organism evidence="10 13">
    <name type="scientific">Rhizobium etli</name>
    <dbReference type="NCBI Taxonomy" id="29449"/>
    <lineage>
        <taxon>Bacteria</taxon>
        <taxon>Pseudomonadati</taxon>
        <taxon>Pseudomonadota</taxon>
        <taxon>Alphaproteobacteria</taxon>
        <taxon>Hyphomicrobiales</taxon>
        <taxon>Rhizobiaceae</taxon>
        <taxon>Rhizobium/Agrobacterium group</taxon>
        <taxon>Rhizobium</taxon>
    </lineage>
</organism>
<evidence type="ECO:0000256" key="8">
    <source>
        <dbReference type="SAM" id="MobiDB-lite"/>
    </source>
</evidence>
<keyword evidence="2 7" id="KW-0813">Transport</keyword>
<dbReference type="GO" id="GO:0020037">
    <property type="term" value="F:heme binding"/>
    <property type="evidence" value="ECO:0007669"/>
    <property type="project" value="UniProtKB-UniRule"/>
</dbReference>
<dbReference type="AlphaFoldDB" id="A0A7W6Y9M7"/>
<keyword evidence="7" id="KW-0349">Heme</keyword>
<dbReference type="PANTHER" id="PTHR36964:SF1">
    <property type="entry name" value="PROTEIN-METHIONINE-SULFOXIDE REDUCTASE HEME-BINDING SUBUNIT MSRQ"/>
    <property type="match status" value="1"/>
</dbReference>
<keyword evidence="7" id="KW-0288">FMN</keyword>
<comment type="cofactor">
    <cofactor evidence="7">
        <name>FMN</name>
        <dbReference type="ChEBI" id="CHEBI:58210"/>
    </cofactor>
    <text evidence="7">Binds 1 FMN per subunit.</text>
</comment>
<feature type="transmembrane region" description="Helical" evidence="7">
    <location>
        <begin position="18"/>
        <end position="36"/>
    </location>
</feature>
<evidence type="ECO:0000313" key="11">
    <source>
        <dbReference type="EMBL" id="MBB4538014.1"/>
    </source>
</evidence>
<dbReference type="NCBIfam" id="NF003833">
    <property type="entry name" value="PRK05419.1-5"/>
    <property type="match status" value="1"/>
</dbReference>
<feature type="transmembrane region" description="Helical" evidence="7">
    <location>
        <begin position="119"/>
        <end position="136"/>
    </location>
</feature>
<keyword evidence="7" id="KW-0479">Metal-binding</keyword>
<feature type="transmembrane region" description="Helical" evidence="7">
    <location>
        <begin position="48"/>
        <end position="68"/>
    </location>
</feature>
<proteinExistence type="inferred from homology"/>
<dbReference type="GO" id="GO:0016679">
    <property type="term" value="F:oxidoreductase activity, acting on diphenols and related substances as donors"/>
    <property type="evidence" value="ECO:0007669"/>
    <property type="project" value="TreeGrafter"/>
</dbReference>
<evidence type="ECO:0000256" key="1">
    <source>
        <dbReference type="ARBA" id="ARBA00004141"/>
    </source>
</evidence>
<feature type="transmembrane region" description="Helical" evidence="7">
    <location>
        <begin position="156"/>
        <end position="174"/>
    </location>
</feature>
<accession>A0A7W6Y9M7</accession>
<reference evidence="12 13" key="1">
    <citation type="submission" date="2020-08" db="EMBL/GenBank/DDBJ databases">
        <title>Genomic Encyclopedia of Type Strains, Phase IV (KMG-V): Genome sequencing to study the core and pangenomes of soil and plant-associated prokaryotes.</title>
        <authorList>
            <person name="Whitman W."/>
        </authorList>
    </citation>
    <scope>NUCLEOTIDE SEQUENCE [LARGE SCALE GENOMIC DNA]</scope>
    <source>
        <strain evidence="10 13">SEMIA 471</strain>
        <strain evidence="11 12">SEMIA 489</strain>
    </source>
</reference>
<comment type="caution">
    <text evidence="10">The sequence shown here is derived from an EMBL/GenBank/DDBJ whole genome shotgun (WGS) entry which is preliminary data.</text>
</comment>
<dbReference type="GO" id="GO:0010181">
    <property type="term" value="F:FMN binding"/>
    <property type="evidence" value="ECO:0007669"/>
    <property type="project" value="UniProtKB-UniRule"/>
</dbReference>
<evidence type="ECO:0000256" key="6">
    <source>
        <dbReference type="ARBA" id="ARBA00023136"/>
    </source>
</evidence>
<dbReference type="PANTHER" id="PTHR36964">
    <property type="entry name" value="PROTEIN-METHIONINE-SULFOXIDE REDUCTASE HEME-BINDING SUBUNIT MSRQ"/>
    <property type="match status" value="1"/>
</dbReference>
<dbReference type="RefSeq" id="WP_183843679.1">
    <property type="nucleotide sequence ID" value="NZ_JACIHU010000011.1"/>
</dbReference>
<dbReference type="GO" id="GO:0005886">
    <property type="term" value="C:plasma membrane"/>
    <property type="evidence" value="ECO:0007669"/>
    <property type="project" value="UniProtKB-SubCell"/>
</dbReference>
<feature type="transmembrane region" description="Helical" evidence="7">
    <location>
        <begin position="80"/>
        <end position="99"/>
    </location>
</feature>
<comment type="cofactor">
    <cofactor evidence="7">
        <name>heme b</name>
        <dbReference type="ChEBI" id="CHEBI:60344"/>
    </cofactor>
    <text evidence="7">Binds 1 heme b (iron(II)-protoporphyrin IX) group per subunit.</text>
</comment>
<evidence type="ECO:0000256" key="3">
    <source>
        <dbReference type="ARBA" id="ARBA00022692"/>
    </source>
</evidence>
<dbReference type="HAMAP" id="MF_01207">
    <property type="entry name" value="MsrQ"/>
    <property type="match status" value="1"/>
</dbReference>
<dbReference type="Proteomes" id="UP000523431">
    <property type="component" value="Unassembled WGS sequence"/>
</dbReference>
<keyword evidence="7" id="KW-0249">Electron transport</keyword>
<dbReference type="EMBL" id="JACIHU010000011">
    <property type="protein sequence ID" value="MBB4482185.1"/>
    <property type="molecule type" value="Genomic_DNA"/>
</dbReference>